<feature type="transmembrane region" description="Helical" evidence="8">
    <location>
        <begin position="123"/>
        <end position="142"/>
    </location>
</feature>
<dbReference type="GO" id="GO:0005886">
    <property type="term" value="C:plasma membrane"/>
    <property type="evidence" value="ECO:0007669"/>
    <property type="project" value="UniProtKB-SubCell"/>
</dbReference>
<dbReference type="InterPro" id="IPR004776">
    <property type="entry name" value="Mem_transp_PIN-like"/>
</dbReference>
<evidence type="ECO:0000313" key="9">
    <source>
        <dbReference type="EMBL" id="QEI09154.1"/>
    </source>
</evidence>
<keyword evidence="5 8" id="KW-0812">Transmembrane</keyword>
<accession>A0A5C0B501</accession>
<name>A0A5C0B501_9BURK</name>
<dbReference type="EMBL" id="CP043046">
    <property type="protein sequence ID" value="QEI09154.1"/>
    <property type="molecule type" value="Genomic_DNA"/>
</dbReference>
<sequence length="264" mass="28244">MLALNRMTLEVLTPALIFTALTDKSFHIGEQLPLAIGGVLLILICGAIAIPLAKPLGISRRALMPSMMFMNAGNMGLPMAVLAFGPASLPAFVALWLVCNLLQFTLGVRIVSDNASWRALLRSPLLIVMALGLIFSVGGWHLPAIMMPGLRMMGDASIALMIFSLGVRLTDVNLRDWRIGVIGGALRPLAGIIVALPLAWLLPLSGEQRGLLLMYAALPPAVVNYLMAEQYQSEPEKVASIVLIGNAMALLFVPIGLWLGLKMG</sequence>
<keyword evidence="10" id="KW-1185">Reference proteome</keyword>
<feature type="transmembrane region" description="Helical" evidence="8">
    <location>
        <begin position="238"/>
        <end position="261"/>
    </location>
</feature>
<evidence type="ECO:0000256" key="5">
    <source>
        <dbReference type="ARBA" id="ARBA00022692"/>
    </source>
</evidence>
<keyword evidence="4" id="KW-1003">Cell membrane</keyword>
<dbReference type="GO" id="GO:0055085">
    <property type="term" value="P:transmembrane transport"/>
    <property type="evidence" value="ECO:0007669"/>
    <property type="project" value="InterPro"/>
</dbReference>
<evidence type="ECO:0000256" key="3">
    <source>
        <dbReference type="ARBA" id="ARBA00022448"/>
    </source>
</evidence>
<dbReference type="OrthoDB" id="3238001at2"/>
<keyword evidence="3" id="KW-0813">Transport</keyword>
<comment type="subcellular location">
    <subcellularLocation>
        <location evidence="1">Cell membrane</location>
        <topology evidence="1">Multi-pass membrane protein</topology>
    </subcellularLocation>
</comment>
<proteinExistence type="inferred from homology"/>
<dbReference type="KEGG" id="pacr:FXN63_06310"/>
<organism evidence="9 10">
    <name type="scientific">Pigmentiphaga aceris</name>
    <dbReference type="NCBI Taxonomy" id="1940612"/>
    <lineage>
        <taxon>Bacteria</taxon>
        <taxon>Pseudomonadati</taxon>
        <taxon>Pseudomonadota</taxon>
        <taxon>Betaproteobacteria</taxon>
        <taxon>Burkholderiales</taxon>
        <taxon>Alcaligenaceae</taxon>
        <taxon>Pigmentiphaga</taxon>
    </lineage>
</organism>
<dbReference type="Pfam" id="PF03547">
    <property type="entry name" value="Mem_trans"/>
    <property type="match status" value="1"/>
</dbReference>
<evidence type="ECO:0000256" key="2">
    <source>
        <dbReference type="ARBA" id="ARBA00010145"/>
    </source>
</evidence>
<dbReference type="AlphaFoldDB" id="A0A5C0B501"/>
<dbReference type="Proteomes" id="UP000325161">
    <property type="component" value="Chromosome"/>
</dbReference>
<feature type="transmembrane region" description="Helical" evidence="8">
    <location>
        <begin position="148"/>
        <end position="167"/>
    </location>
</feature>
<evidence type="ECO:0000256" key="6">
    <source>
        <dbReference type="ARBA" id="ARBA00022989"/>
    </source>
</evidence>
<evidence type="ECO:0000256" key="1">
    <source>
        <dbReference type="ARBA" id="ARBA00004651"/>
    </source>
</evidence>
<dbReference type="PANTHER" id="PTHR36838:SF1">
    <property type="entry name" value="SLR1864 PROTEIN"/>
    <property type="match status" value="1"/>
</dbReference>
<keyword evidence="7 8" id="KW-0472">Membrane</keyword>
<comment type="similarity">
    <text evidence="2">Belongs to the auxin efflux carrier (TC 2.A.69) family.</text>
</comment>
<keyword evidence="6 8" id="KW-1133">Transmembrane helix</keyword>
<feature type="transmembrane region" description="Helical" evidence="8">
    <location>
        <begin position="32"/>
        <end position="53"/>
    </location>
</feature>
<reference evidence="9 10" key="1">
    <citation type="submission" date="2019-08" db="EMBL/GenBank/DDBJ databases">
        <title>Amphibian skin-associated Pigmentiphaga: genome sequence and occurrence across geography and hosts.</title>
        <authorList>
            <person name="Bletz M.C."/>
            <person name="Bunk B."/>
            <person name="Sproeer C."/>
            <person name="Biwer P."/>
            <person name="Reiter S."/>
            <person name="Rabemananjara F.C.E."/>
            <person name="Schulz S."/>
            <person name="Overmann J."/>
            <person name="Vences M."/>
        </authorList>
    </citation>
    <scope>NUCLEOTIDE SEQUENCE [LARGE SCALE GENOMIC DNA]</scope>
    <source>
        <strain evidence="9 10">Mada1488</strain>
    </source>
</reference>
<feature type="transmembrane region" description="Helical" evidence="8">
    <location>
        <begin position="179"/>
        <end position="202"/>
    </location>
</feature>
<dbReference type="Gene3D" id="1.20.1530.20">
    <property type="match status" value="1"/>
</dbReference>
<evidence type="ECO:0000313" key="10">
    <source>
        <dbReference type="Proteomes" id="UP000325161"/>
    </source>
</evidence>
<gene>
    <name evidence="9" type="ORF">FXN63_06310</name>
</gene>
<evidence type="ECO:0000256" key="7">
    <source>
        <dbReference type="ARBA" id="ARBA00023136"/>
    </source>
</evidence>
<protein>
    <submittedName>
        <fullName evidence="9">AEC family transporter</fullName>
    </submittedName>
</protein>
<dbReference type="PANTHER" id="PTHR36838">
    <property type="entry name" value="AUXIN EFFLUX CARRIER FAMILY PROTEIN"/>
    <property type="match status" value="1"/>
</dbReference>
<feature type="transmembrane region" description="Helical" evidence="8">
    <location>
        <begin position="208"/>
        <end position="226"/>
    </location>
</feature>
<evidence type="ECO:0000256" key="4">
    <source>
        <dbReference type="ARBA" id="ARBA00022475"/>
    </source>
</evidence>
<dbReference type="InterPro" id="IPR038770">
    <property type="entry name" value="Na+/solute_symporter_sf"/>
</dbReference>
<evidence type="ECO:0000256" key="8">
    <source>
        <dbReference type="SAM" id="Phobius"/>
    </source>
</evidence>